<reference evidence="2" key="1">
    <citation type="submission" date="2023-07" db="EMBL/GenBank/DDBJ databases">
        <authorList>
            <person name="Haufschild T."/>
            <person name="Kallscheuer N."/>
            <person name="Hammer J."/>
            <person name="Kohn T."/>
            <person name="Kabuu M."/>
            <person name="Jogler M."/>
            <person name="Wohfarth N."/>
            <person name="Heuer A."/>
            <person name="Rohde M."/>
            <person name="van Teeseling M.C.F."/>
            <person name="Jogler C."/>
        </authorList>
    </citation>
    <scope>NUCLEOTIDE SEQUENCE</scope>
    <source>
        <strain evidence="2">Strain 138</strain>
        <strain evidence="3">Strain 318</strain>
    </source>
</reference>
<keyword evidence="4" id="KW-1185">Reference proteome</keyword>
<feature type="transmembrane region" description="Helical" evidence="1">
    <location>
        <begin position="75"/>
        <end position="103"/>
    </location>
</feature>
<keyword evidence="1" id="KW-0812">Transmembrane</keyword>
<feature type="transmembrane region" description="Helical" evidence="1">
    <location>
        <begin position="137"/>
        <end position="153"/>
    </location>
</feature>
<dbReference type="EMBL" id="CP130612">
    <property type="protein sequence ID" value="WKW10988.1"/>
    <property type="molecule type" value="Genomic_DNA"/>
</dbReference>
<keyword evidence="1" id="KW-0472">Membrane</keyword>
<accession>A0AA49JXX8</accession>
<dbReference type="EMBL" id="CP130613">
    <property type="protein sequence ID" value="WKW13898.1"/>
    <property type="molecule type" value="Genomic_DNA"/>
</dbReference>
<evidence type="ECO:0000313" key="3">
    <source>
        <dbReference type="EMBL" id="WKW13898.1"/>
    </source>
</evidence>
<feature type="transmembrane region" description="Helical" evidence="1">
    <location>
        <begin position="42"/>
        <end position="63"/>
    </location>
</feature>
<evidence type="ECO:0000313" key="2">
    <source>
        <dbReference type="EMBL" id="WKW10988.1"/>
    </source>
</evidence>
<feature type="transmembrane region" description="Helical" evidence="1">
    <location>
        <begin position="15"/>
        <end position="35"/>
    </location>
</feature>
<dbReference type="RefSeq" id="WP_367886698.1">
    <property type="nucleotide sequence ID" value="NZ_CP130612.1"/>
</dbReference>
<protein>
    <submittedName>
        <fullName evidence="2">Uncharacterized protein</fullName>
    </submittedName>
</protein>
<organism evidence="2">
    <name type="scientific">Pseudogemmatithrix spongiicola</name>
    <dbReference type="NCBI Taxonomy" id="3062599"/>
    <lineage>
        <taxon>Bacteria</taxon>
        <taxon>Pseudomonadati</taxon>
        <taxon>Gemmatimonadota</taxon>
        <taxon>Gemmatimonadia</taxon>
        <taxon>Gemmatimonadales</taxon>
        <taxon>Gemmatimonadaceae</taxon>
        <taxon>Pseudogemmatithrix</taxon>
    </lineage>
</organism>
<dbReference type="AlphaFoldDB" id="A0AA49JS67"/>
<name>A0AA49JS67_9BACT</name>
<gene>
    <name evidence="2" type="ORF">Strain138_000222</name>
    <name evidence="3" type="ORF">Strain318_000222</name>
</gene>
<dbReference type="KEGG" id="pspc:Strain318_000222"/>
<accession>A0AA49JS67</accession>
<evidence type="ECO:0000313" key="4">
    <source>
        <dbReference type="Proteomes" id="UP001229955"/>
    </source>
</evidence>
<sequence length="158" mass="17739">MPELPMPMQEPWNSIREFAGIFLLLGVVVWGLVTVRHRLRPWYLLFWGAAALVSLPITIYLITEARAGNFSGWGGLGMVMILLPAAFIAALSVTALLTLAVLVPRYGFNKQSPEEREAERQRRRDPAVIRAKAIRDLKIYAVVIALAVLYLKLRTLGR</sequence>
<proteinExistence type="predicted"/>
<keyword evidence="1" id="KW-1133">Transmembrane helix</keyword>
<dbReference type="Proteomes" id="UP001229955">
    <property type="component" value="Chromosome"/>
</dbReference>
<evidence type="ECO:0000256" key="1">
    <source>
        <dbReference type="SAM" id="Phobius"/>
    </source>
</evidence>